<dbReference type="PANTHER" id="PTHR35813:SF1">
    <property type="entry name" value="INNER MEMBRANE PROTEIN YBAN"/>
    <property type="match status" value="1"/>
</dbReference>
<reference evidence="3 4" key="1">
    <citation type="submission" date="2015-05" db="EMBL/GenBank/DDBJ databases">
        <title>Photobacterium galathea sp. nov.</title>
        <authorList>
            <person name="Machado H."/>
            <person name="Gram L."/>
        </authorList>
    </citation>
    <scope>NUCLEOTIDE SEQUENCE [LARGE SCALE GENOMIC DNA]</scope>
    <source>
        <strain evidence="3 4">CGMCC 1.12159</strain>
    </source>
</reference>
<dbReference type="RefSeq" id="WP_047877369.1">
    <property type="nucleotide sequence ID" value="NZ_LDOT01000002.1"/>
</dbReference>
<dbReference type="STRING" id="1195763.ABT56_03160"/>
<protein>
    <recommendedName>
        <fullName evidence="1">Inner membrane protein</fullName>
    </recommendedName>
</protein>
<dbReference type="Proteomes" id="UP000036097">
    <property type="component" value="Unassembled WGS sequence"/>
</dbReference>
<sequence>MLKKTALICCGWLCIALGALGAFLPLLPTTPFLLLASGCFMRGSPRLNHWLNHHPRFGPVLQNWHQHGAISPMVKKRANVMIVLSFFISICLVPQLWHKGLLCVVMTILLVWFNRLPVRDNPENNYSS</sequence>
<keyword evidence="2" id="KW-1133">Transmembrane helix</keyword>
<keyword evidence="1" id="KW-0997">Cell inner membrane</keyword>
<organism evidence="3 4">
    <name type="scientific">Photobacterium aquae</name>
    <dbReference type="NCBI Taxonomy" id="1195763"/>
    <lineage>
        <taxon>Bacteria</taxon>
        <taxon>Pseudomonadati</taxon>
        <taxon>Pseudomonadota</taxon>
        <taxon>Gammaproteobacteria</taxon>
        <taxon>Vibrionales</taxon>
        <taxon>Vibrionaceae</taxon>
        <taxon>Photobacterium</taxon>
    </lineage>
</organism>
<evidence type="ECO:0000256" key="2">
    <source>
        <dbReference type="SAM" id="Phobius"/>
    </source>
</evidence>
<keyword evidence="1" id="KW-1003">Cell membrane</keyword>
<dbReference type="PANTHER" id="PTHR35813">
    <property type="entry name" value="INNER MEMBRANE PROTEIN YBAN"/>
    <property type="match status" value="1"/>
</dbReference>
<gene>
    <name evidence="3" type="ORF">ABT56_03160</name>
</gene>
<dbReference type="EMBL" id="LDOT01000002">
    <property type="protein sequence ID" value="KLV09208.1"/>
    <property type="molecule type" value="Genomic_DNA"/>
</dbReference>
<dbReference type="OrthoDB" id="9816293at2"/>
<dbReference type="PIRSF" id="PIRSF016789">
    <property type="entry name" value="DUF454"/>
    <property type="match status" value="1"/>
</dbReference>
<dbReference type="AlphaFoldDB" id="A0A0J1HC26"/>
<dbReference type="GO" id="GO:0005886">
    <property type="term" value="C:plasma membrane"/>
    <property type="evidence" value="ECO:0007669"/>
    <property type="project" value="UniProtKB-SubCell"/>
</dbReference>
<feature type="transmembrane region" description="Helical" evidence="2">
    <location>
        <begin position="80"/>
        <end position="113"/>
    </location>
</feature>
<name>A0A0J1HC26_9GAMM</name>
<keyword evidence="2" id="KW-0812">Transmembrane</keyword>
<comment type="caution">
    <text evidence="3">The sequence shown here is derived from an EMBL/GenBank/DDBJ whole genome shotgun (WGS) entry which is preliminary data.</text>
</comment>
<dbReference type="InterPro" id="IPR007401">
    <property type="entry name" value="DUF454"/>
</dbReference>
<proteinExistence type="predicted"/>
<dbReference type="Pfam" id="PF04304">
    <property type="entry name" value="DUF454"/>
    <property type="match status" value="1"/>
</dbReference>
<keyword evidence="1 2" id="KW-0472">Membrane</keyword>
<evidence type="ECO:0000313" key="4">
    <source>
        <dbReference type="Proteomes" id="UP000036097"/>
    </source>
</evidence>
<keyword evidence="4" id="KW-1185">Reference proteome</keyword>
<dbReference type="PATRIC" id="fig|1195763.3.peg.680"/>
<accession>A0A0J1HC26</accession>
<evidence type="ECO:0000313" key="3">
    <source>
        <dbReference type="EMBL" id="KLV09208.1"/>
    </source>
</evidence>
<evidence type="ECO:0000256" key="1">
    <source>
        <dbReference type="PIRNR" id="PIRNR016789"/>
    </source>
</evidence>
<comment type="subcellular location">
    <subcellularLocation>
        <location evidence="1">Cell inner membrane</location>
        <topology evidence="1">Multi-pass membrane protein</topology>
    </subcellularLocation>
</comment>